<dbReference type="Proteomes" id="UP000006296">
    <property type="component" value="Chromosome"/>
</dbReference>
<feature type="signal peptide" evidence="1">
    <location>
        <begin position="1"/>
        <end position="26"/>
    </location>
</feature>
<dbReference type="RefSeq" id="WP_014976807.1">
    <property type="nucleotide sequence ID" value="NC_018678.1"/>
</dbReference>
<sequence length="231" mass="26428">MCAKRIMTRCVLLLVMAMTAGIKSHAESDFQSWNALALTGDADDKGKWQFWFDGHLRFKDDASRLGVSIVRPGVGYKLSSDTTLWLGVARVTIDSDNGSIEEDRVWQQATYSLSKFMGGTISGRSRLEQRFRSDEGGDTGYRFRQFIRWSKPLNEQWSMVVWDEVFWALNDTDWGQNSGFDQNRFYVGPAYHLNKKWRVEMGYLHNHIASPGANSDAITNRNLALTFFGSW</sequence>
<reference evidence="3" key="1">
    <citation type="journal article" date="2012" name="Sci. Rep.">
        <title>Genomes of surface isolates of Alteromonas macleodii: the life of a widespread marine opportunistic copiotroph.</title>
        <authorList>
            <person name="Lopez-Perez M."/>
            <person name="Gonzaga A."/>
            <person name="Martin-Cuadrado A.B."/>
            <person name="Onyshchenko O."/>
            <person name="Ghavidel A."/>
            <person name="Ghai R."/>
            <person name="Rodriguez-Valera F."/>
        </authorList>
    </citation>
    <scope>NUCLEOTIDE SEQUENCE [LARGE SCALE GENOMIC DNA]</scope>
    <source>
        <strain evidence="3">English Channel 673</strain>
    </source>
</reference>
<dbReference type="KEGG" id="amg:AMEC673_11435"/>
<proteinExistence type="predicted"/>
<organism evidence="2 3">
    <name type="scientific">Alteromonas macleodii (strain English Channel 673)</name>
    <dbReference type="NCBI Taxonomy" id="1004788"/>
    <lineage>
        <taxon>Bacteria</taxon>
        <taxon>Pseudomonadati</taxon>
        <taxon>Pseudomonadota</taxon>
        <taxon>Gammaproteobacteria</taxon>
        <taxon>Alteromonadales</taxon>
        <taxon>Alteromonadaceae</taxon>
        <taxon>Alteromonas/Salinimonas group</taxon>
        <taxon>Alteromonas</taxon>
    </lineage>
</organism>
<gene>
    <name evidence="2" type="ordered locus">AMEC673_11435</name>
</gene>
<evidence type="ECO:0000256" key="1">
    <source>
        <dbReference type="SAM" id="SignalP"/>
    </source>
</evidence>
<accession>A0AB32ZZR6</accession>
<dbReference type="EMBL" id="CP003844">
    <property type="protein sequence ID" value="AFT74977.1"/>
    <property type="molecule type" value="Genomic_DNA"/>
</dbReference>
<dbReference type="AlphaFoldDB" id="A0AB32ZZR6"/>
<feature type="chain" id="PRO_5044253120" description="DUF2490 domain-containing protein" evidence="1">
    <location>
        <begin position="27"/>
        <end position="231"/>
    </location>
</feature>
<dbReference type="InterPro" id="IPR019619">
    <property type="entry name" value="DUF2490"/>
</dbReference>
<evidence type="ECO:0008006" key="4">
    <source>
        <dbReference type="Google" id="ProtNLM"/>
    </source>
</evidence>
<dbReference type="Pfam" id="PF10677">
    <property type="entry name" value="DUF2490"/>
    <property type="match status" value="1"/>
</dbReference>
<evidence type="ECO:0000313" key="3">
    <source>
        <dbReference type="Proteomes" id="UP000006296"/>
    </source>
</evidence>
<protein>
    <recommendedName>
        <fullName evidence="4">DUF2490 domain-containing protein</fullName>
    </recommendedName>
</protein>
<keyword evidence="1" id="KW-0732">Signal</keyword>
<evidence type="ECO:0000313" key="2">
    <source>
        <dbReference type="EMBL" id="AFT74977.1"/>
    </source>
</evidence>
<name>A0AB32ZZR6_ALTME</name>